<sequence>MKITILSGKGGTGKTTISTNLAYTLSKIYNVQLLDVDVEEPNDHLFFDINFEKEESVDILLPIVDNNACIKCGECAKACQFGAISVFPTGTMVFESLCHGCGACAMVCPVNAIKEEPKSIGKIKLGKINENLKFGMGLLNIGEPSGVRNIRQLKKHIDRSADIVLIDSQPGTSCPVVESLRNTDFAILVTEPTTFGLHDLALAVDLVKEMGIPAGIVVNRDTGKTNMIDEYSKKENIPIILKIPFDRNIAKLYSEGKIFSQYLPEWEEKFRKAFETIKGMII</sequence>
<feature type="domain" description="4Fe-4S ferredoxin-type" evidence="4">
    <location>
        <begin position="89"/>
        <end position="118"/>
    </location>
</feature>
<dbReference type="Pfam" id="PF00037">
    <property type="entry name" value="Fer4"/>
    <property type="match status" value="2"/>
</dbReference>
<evidence type="ECO:0000256" key="2">
    <source>
        <dbReference type="ARBA" id="ARBA00023004"/>
    </source>
</evidence>
<dbReference type="Gene3D" id="3.40.50.300">
    <property type="entry name" value="P-loop containing nucleotide triphosphate hydrolases"/>
    <property type="match status" value="1"/>
</dbReference>
<feature type="domain" description="4Fe-4S ferredoxin-type" evidence="4">
    <location>
        <begin position="60"/>
        <end position="86"/>
    </location>
</feature>
<dbReference type="OrthoDB" id="9778602at2"/>
<name>A0A1M4ZKN9_MARH1</name>
<dbReference type="SUPFAM" id="SSF52540">
    <property type="entry name" value="P-loop containing nucleoside triphosphate hydrolases"/>
    <property type="match status" value="1"/>
</dbReference>
<dbReference type="InterPro" id="IPR017896">
    <property type="entry name" value="4Fe4S_Fe-S-bd"/>
</dbReference>
<accession>A0A1M4ZKN9</accession>
<dbReference type="EMBL" id="FQUI01000043">
    <property type="protein sequence ID" value="SHF18561.1"/>
    <property type="molecule type" value="Genomic_DNA"/>
</dbReference>
<dbReference type="PROSITE" id="PS00198">
    <property type="entry name" value="4FE4S_FER_1"/>
    <property type="match status" value="1"/>
</dbReference>
<reference evidence="5" key="1">
    <citation type="submission" date="2016-11" db="EMBL/GenBank/DDBJ databases">
        <authorList>
            <person name="Varghese N."/>
            <person name="Submissions S."/>
        </authorList>
    </citation>
    <scope>NUCLEOTIDE SEQUENCE [LARGE SCALE GENOMIC DNA]</scope>
    <source>
        <strain evidence="5">DSM 16785</strain>
    </source>
</reference>
<keyword evidence="1" id="KW-0479">Metal-binding</keyword>
<dbReference type="Gene3D" id="3.30.70.20">
    <property type="match status" value="1"/>
</dbReference>
<dbReference type="RefSeq" id="WP_072865857.1">
    <property type="nucleotide sequence ID" value="NZ_FQUI01000043.1"/>
</dbReference>
<evidence type="ECO:0000313" key="6">
    <source>
        <dbReference type="Proteomes" id="UP000184334"/>
    </source>
</evidence>
<comment type="caution">
    <text evidence="5">The sequence shown here is derived from an EMBL/GenBank/DDBJ whole genome shotgun (WGS) entry which is preliminary data.</text>
</comment>
<protein>
    <submittedName>
        <fullName evidence="5">MinD superfamily P-loop ATPase, contains an inserted ferredoxin domain</fullName>
    </submittedName>
</protein>
<keyword evidence="2" id="KW-0408">Iron</keyword>
<evidence type="ECO:0000256" key="1">
    <source>
        <dbReference type="ARBA" id="ARBA00022723"/>
    </source>
</evidence>
<organism evidence="5 6">
    <name type="scientific">Marinitoga hydrogenitolerans (strain DSM 16785 / JCM 12826 / AT1271)</name>
    <dbReference type="NCBI Taxonomy" id="1122195"/>
    <lineage>
        <taxon>Bacteria</taxon>
        <taxon>Thermotogati</taxon>
        <taxon>Thermotogota</taxon>
        <taxon>Thermotogae</taxon>
        <taxon>Petrotogales</taxon>
        <taxon>Petrotogaceae</taxon>
        <taxon>Marinitoga</taxon>
    </lineage>
</organism>
<dbReference type="Pfam" id="PF01656">
    <property type="entry name" value="CbiA"/>
    <property type="match status" value="1"/>
</dbReference>
<keyword evidence="3" id="KW-0411">Iron-sulfur</keyword>
<dbReference type="GO" id="GO:0051536">
    <property type="term" value="F:iron-sulfur cluster binding"/>
    <property type="evidence" value="ECO:0007669"/>
    <property type="project" value="UniProtKB-KW"/>
</dbReference>
<dbReference type="InterPro" id="IPR002586">
    <property type="entry name" value="CobQ/CobB/MinD/ParA_Nub-bd_dom"/>
</dbReference>
<dbReference type="PANTHER" id="PTHR43063:SF1">
    <property type="entry name" value="4FE-4S CLUSTER CONTAINING PARA FAMILY ATPASE PROTEIN"/>
    <property type="match status" value="1"/>
</dbReference>
<dbReference type="AlphaFoldDB" id="A0A1M4ZKN9"/>
<keyword evidence="6" id="KW-1185">Reference proteome</keyword>
<dbReference type="STRING" id="1122195.SAMN02745164_01961"/>
<evidence type="ECO:0000256" key="3">
    <source>
        <dbReference type="ARBA" id="ARBA00023014"/>
    </source>
</evidence>
<gene>
    <name evidence="5" type="ORF">SAMN02745164_01961</name>
</gene>
<dbReference type="InterPro" id="IPR027417">
    <property type="entry name" value="P-loop_NTPase"/>
</dbReference>
<dbReference type="InterPro" id="IPR017900">
    <property type="entry name" value="4Fe4S_Fe_S_CS"/>
</dbReference>
<evidence type="ECO:0000313" key="5">
    <source>
        <dbReference type="EMBL" id="SHF18561.1"/>
    </source>
</evidence>
<dbReference type="Proteomes" id="UP000184334">
    <property type="component" value="Unassembled WGS sequence"/>
</dbReference>
<evidence type="ECO:0000259" key="4">
    <source>
        <dbReference type="PROSITE" id="PS51379"/>
    </source>
</evidence>
<dbReference type="CDD" id="cd03110">
    <property type="entry name" value="SIMIBI_bact_arch"/>
    <property type="match status" value="1"/>
</dbReference>
<dbReference type="PANTHER" id="PTHR43063">
    <property type="entry name" value="4FE-4S CLUSTER CONTAINING PARA FAMILY ATPASE PROTEIN"/>
    <property type="match status" value="1"/>
</dbReference>
<dbReference type="PROSITE" id="PS51379">
    <property type="entry name" value="4FE4S_FER_2"/>
    <property type="match status" value="2"/>
</dbReference>
<dbReference type="GO" id="GO:0046872">
    <property type="term" value="F:metal ion binding"/>
    <property type="evidence" value="ECO:0007669"/>
    <property type="project" value="UniProtKB-KW"/>
</dbReference>
<proteinExistence type="predicted"/>